<dbReference type="HAMAP" id="MF_01274">
    <property type="entry name" value="Pantothen_kinase_3"/>
    <property type="match status" value="1"/>
</dbReference>
<evidence type="ECO:0000256" key="15">
    <source>
        <dbReference type="ARBA" id="ARBA00040883"/>
    </source>
</evidence>
<evidence type="ECO:0000256" key="14">
    <source>
        <dbReference type="ARBA" id="ARBA00038036"/>
    </source>
</evidence>
<keyword evidence="9 16" id="KW-0547">Nucleotide-binding</keyword>
<gene>
    <name evidence="16" type="primary">coaX</name>
    <name evidence="17" type="ORF">PQG83_04370</name>
</gene>
<dbReference type="GO" id="GO:0004594">
    <property type="term" value="F:pantothenate kinase activity"/>
    <property type="evidence" value="ECO:0007669"/>
    <property type="project" value="UniProtKB-UniRule"/>
</dbReference>
<dbReference type="Proteomes" id="UP001302494">
    <property type="component" value="Chromosome"/>
</dbReference>
<evidence type="ECO:0000256" key="11">
    <source>
        <dbReference type="ARBA" id="ARBA00022840"/>
    </source>
</evidence>
<comment type="catalytic activity">
    <reaction evidence="1 16">
        <text>(R)-pantothenate + ATP = (R)-4'-phosphopantothenate + ADP + H(+)</text>
        <dbReference type="Rhea" id="RHEA:16373"/>
        <dbReference type="ChEBI" id="CHEBI:10986"/>
        <dbReference type="ChEBI" id="CHEBI:15378"/>
        <dbReference type="ChEBI" id="CHEBI:29032"/>
        <dbReference type="ChEBI" id="CHEBI:30616"/>
        <dbReference type="ChEBI" id="CHEBI:456216"/>
        <dbReference type="EC" id="2.7.1.33"/>
    </reaction>
</comment>
<dbReference type="NCBIfam" id="TIGR00671">
    <property type="entry name" value="baf"/>
    <property type="match status" value="1"/>
</dbReference>
<keyword evidence="10 16" id="KW-0418">Kinase</keyword>
<dbReference type="AlphaFoldDB" id="A0AA96GKK6"/>
<comment type="cofactor">
    <cofactor evidence="16">
        <name>NH4(+)</name>
        <dbReference type="ChEBI" id="CHEBI:28938"/>
    </cofactor>
    <cofactor evidence="16">
        <name>K(+)</name>
        <dbReference type="ChEBI" id="CHEBI:29103"/>
    </cofactor>
    <text evidence="16">A monovalent cation. Ammonium or potassium.</text>
</comment>
<keyword evidence="12 16" id="KW-0630">Potassium</keyword>
<comment type="subunit">
    <text evidence="5 16">Homodimer.</text>
</comment>
<name>A0AA96GKK6_9BACT</name>
<keyword evidence="16" id="KW-0479">Metal-binding</keyword>
<keyword evidence="8 16" id="KW-0808">Transferase</keyword>
<feature type="binding site" evidence="16">
    <location>
        <position position="100"/>
    </location>
    <ligand>
        <name>substrate</name>
    </ligand>
</feature>
<dbReference type="RefSeq" id="WP_312747215.1">
    <property type="nucleotide sequence ID" value="NZ_CP116968.1"/>
</dbReference>
<keyword evidence="7 16" id="KW-0963">Cytoplasm</keyword>
<evidence type="ECO:0000313" key="17">
    <source>
        <dbReference type="EMBL" id="WNM62993.1"/>
    </source>
</evidence>
<dbReference type="Pfam" id="PF03309">
    <property type="entry name" value="Pan_kinase"/>
    <property type="match status" value="1"/>
</dbReference>
<dbReference type="PANTHER" id="PTHR34265:SF1">
    <property type="entry name" value="TYPE III PANTOTHENATE KINASE"/>
    <property type="match status" value="1"/>
</dbReference>
<evidence type="ECO:0000256" key="13">
    <source>
        <dbReference type="ARBA" id="ARBA00022993"/>
    </source>
</evidence>
<dbReference type="InterPro" id="IPR004619">
    <property type="entry name" value="Type_III_PanK"/>
</dbReference>
<dbReference type="GO" id="GO:0015937">
    <property type="term" value="P:coenzyme A biosynthetic process"/>
    <property type="evidence" value="ECO:0007669"/>
    <property type="project" value="UniProtKB-UniRule"/>
</dbReference>
<dbReference type="KEGG" id="nneo:PQG83_04370"/>
<evidence type="ECO:0000256" key="9">
    <source>
        <dbReference type="ARBA" id="ARBA00022741"/>
    </source>
</evidence>
<evidence type="ECO:0000256" key="1">
    <source>
        <dbReference type="ARBA" id="ARBA00001206"/>
    </source>
</evidence>
<feature type="binding site" evidence="16">
    <location>
        <begin position="107"/>
        <end position="110"/>
    </location>
    <ligand>
        <name>substrate</name>
    </ligand>
</feature>
<feature type="binding site" evidence="16">
    <location>
        <position position="129"/>
    </location>
    <ligand>
        <name>K(+)</name>
        <dbReference type="ChEBI" id="CHEBI:29103"/>
    </ligand>
</feature>
<evidence type="ECO:0000256" key="4">
    <source>
        <dbReference type="ARBA" id="ARBA00005225"/>
    </source>
</evidence>
<comment type="cofactor">
    <cofactor evidence="2">
        <name>K(+)</name>
        <dbReference type="ChEBI" id="CHEBI:29103"/>
    </cofactor>
</comment>
<evidence type="ECO:0000256" key="2">
    <source>
        <dbReference type="ARBA" id="ARBA00001958"/>
    </source>
</evidence>
<proteinExistence type="inferred from homology"/>
<sequence>MLLAIDIGNSQIVCGVFQDSNLISHWRLSTDHSKTPDEYSIILRSLLQFHKILPEDISGCIVTSVVPPLTHIFDMLAQSLFGQQPLIVTSACPHGLLLRYSNPEEIGTDRLVNAAAAFARYRRYLIIVDFGTATTFCIVTQQGEYLGGTIAPGLKSAADTLHTKTAKLPKVELVIPASVIGKDTTSSIQAGIMYGYAGLVDEIVRRIQQEIGESPLVIATGGLAQTIVPISHTIQEVRPNLTLEGLKLLYDRMNHSCG</sequence>
<evidence type="ECO:0000256" key="8">
    <source>
        <dbReference type="ARBA" id="ARBA00022679"/>
    </source>
</evidence>
<dbReference type="CDD" id="cd24015">
    <property type="entry name" value="ASKHA_NBD_PanK-III"/>
    <property type="match status" value="1"/>
</dbReference>
<evidence type="ECO:0000256" key="10">
    <source>
        <dbReference type="ARBA" id="ARBA00022777"/>
    </source>
</evidence>
<feature type="binding site" evidence="16">
    <location>
        <position position="132"/>
    </location>
    <ligand>
        <name>ATP</name>
        <dbReference type="ChEBI" id="CHEBI:30616"/>
    </ligand>
</feature>
<feature type="binding site" evidence="16">
    <location>
        <position position="184"/>
    </location>
    <ligand>
        <name>substrate</name>
    </ligand>
</feature>
<keyword evidence="18" id="KW-1185">Reference proteome</keyword>
<dbReference type="SUPFAM" id="SSF53067">
    <property type="entry name" value="Actin-like ATPase domain"/>
    <property type="match status" value="2"/>
</dbReference>
<dbReference type="GO" id="GO:0046872">
    <property type="term" value="F:metal ion binding"/>
    <property type="evidence" value="ECO:0007669"/>
    <property type="project" value="UniProtKB-KW"/>
</dbReference>
<keyword evidence="13 16" id="KW-0173">Coenzyme A biosynthesis</keyword>
<organism evidence="17 18">
    <name type="scientific">Candidatus Nitrospira neomarina</name>
    <dbReference type="NCBI Taxonomy" id="3020899"/>
    <lineage>
        <taxon>Bacteria</taxon>
        <taxon>Pseudomonadati</taxon>
        <taxon>Nitrospirota</taxon>
        <taxon>Nitrospiria</taxon>
        <taxon>Nitrospirales</taxon>
        <taxon>Nitrospiraceae</taxon>
        <taxon>Nitrospira</taxon>
    </lineage>
</organism>
<reference evidence="17 18" key="1">
    <citation type="submission" date="2023-01" db="EMBL/GenBank/DDBJ databases">
        <title>Cultivation and genomic characterization of new, ubiquitous marine nitrite-oxidizing bacteria from the Nitrospirales.</title>
        <authorList>
            <person name="Mueller A.J."/>
            <person name="Daebeler A."/>
            <person name="Herbold C.W."/>
            <person name="Kirkegaard R.H."/>
            <person name="Daims H."/>
        </authorList>
    </citation>
    <scope>NUCLEOTIDE SEQUENCE [LARGE SCALE GENOMIC DNA]</scope>
    <source>
        <strain evidence="17 18">DK</strain>
    </source>
</reference>
<comment type="subcellular location">
    <subcellularLocation>
        <location evidence="3 16">Cytoplasm</location>
    </subcellularLocation>
</comment>
<dbReference type="Gene3D" id="3.30.420.40">
    <property type="match status" value="2"/>
</dbReference>
<evidence type="ECO:0000256" key="12">
    <source>
        <dbReference type="ARBA" id="ARBA00022958"/>
    </source>
</evidence>
<feature type="active site" description="Proton acceptor" evidence="16">
    <location>
        <position position="109"/>
    </location>
</feature>
<evidence type="ECO:0000256" key="16">
    <source>
        <dbReference type="HAMAP-Rule" id="MF_01274"/>
    </source>
</evidence>
<dbReference type="GO" id="GO:0005524">
    <property type="term" value="F:ATP binding"/>
    <property type="evidence" value="ECO:0007669"/>
    <property type="project" value="UniProtKB-UniRule"/>
</dbReference>
<evidence type="ECO:0000256" key="5">
    <source>
        <dbReference type="ARBA" id="ARBA00011738"/>
    </source>
</evidence>
<comment type="pathway">
    <text evidence="4 16">Cofactor biosynthesis; coenzyme A biosynthesis; CoA from (R)-pantothenate: step 1/5.</text>
</comment>
<protein>
    <recommendedName>
        <fullName evidence="15 16">Type III pantothenate kinase</fullName>
        <ecNumber evidence="6 16">2.7.1.33</ecNumber>
    </recommendedName>
    <alternativeName>
        <fullName evidence="16">PanK-III</fullName>
    </alternativeName>
    <alternativeName>
        <fullName evidence="16">Pantothenic acid kinase</fullName>
    </alternativeName>
</protein>
<dbReference type="PANTHER" id="PTHR34265">
    <property type="entry name" value="TYPE III PANTOTHENATE KINASE"/>
    <property type="match status" value="1"/>
</dbReference>
<accession>A0AA96GKK6</accession>
<feature type="binding site" evidence="16">
    <location>
        <begin position="6"/>
        <end position="13"/>
    </location>
    <ligand>
        <name>ATP</name>
        <dbReference type="ChEBI" id="CHEBI:30616"/>
    </ligand>
</feature>
<comment type="similarity">
    <text evidence="14 16">Belongs to the type III pantothenate kinase family.</text>
</comment>
<dbReference type="NCBIfam" id="NF009855">
    <property type="entry name" value="PRK13321.1"/>
    <property type="match status" value="1"/>
</dbReference>
<evidence type="ECO:0000256" key="6">
    <source>
        <dbReference type="ARBA" id="ARBA00012102"/>
    </source>
</evidence>
<dbReference type="EC" id="2.7.1.33" evidence="6 16"/>
<evidence type="ECO:0000256" key="3">
    <source>
        <dbReference type="ARBA" id="ARBA00004496"/>
    </source>
</evidence>
<evidence type="ECO:0000313" key="18">
    <source>
        <dbReference type="Proteomes" id="UP001302494"/>
    </source>
</evidence>
<evidence type="ECO:0000256" key="7">
    <source>
        <dbReference type="ARBA" id="ARBA00022490"/>
    </source>
</evidence>
<dbReference type="EMBL" id="CP116968">
    <property type="protein sequence ID" value="WNM62993.1"/>
    <property type="molecule type" value="Genomic_DNA"/>
</dbReference>
<dbReference type="NCBIfam" id="NF009848">
    <property type="entry name" value="PRK13318.1-6"/>
    <property type="match status" value="1"/>
</dbReference>
<dbReference type="InterPro" id="IPR043129">
    <property type="entry name" value="ATPase_NBD"/>
</dbReference>
<comment type="function">
    <text evidence="16">Catalyzes the phosphorylation of pantothenate (Pan), the first step in CoA biosynthesis.</text>
</comment>
<keyword evidence="11 16" id="KW-0067">ATP-binding</keyword>
<dbReference type="GO" id="GO:0005737">
    <property type="term" value="C:cytoplasm"/>
    <property type="evidence" value="ECO:0007669"/>
    <property type="project" value="UniProtKB-SubCell"/>
</dbReference>